<dbReference type="PANTHER" id="PTHR45527">
    <property type="entry name" value="NONRIBOSOMAL PEPTIDE SYNTHETASE"/>
    <property type="match status" value="1"/>
</dbReference>
<dbReference type="Gene3D" id="1.10.1200.10">
    <property type="entry name" value="ACP-like"/>
    <property type="match status" value="1"/>
</dbReference>
<evidence type="ECO:0000313" key="5">
    <source>
        <dbReference type="Proteomes" id="UP001500841"/>
    </source>
</evidence>
<keyword evidence="5" id="KW-1185">Reference proteome</keyword>
<dbReference type="InterPro" id="IPR020806">
    <property type="entry name" value="PKS_PP-bd"/>
</dbReference>
<accession>A0ABP7WHW2</accession>
<dbReference type="SUPFAM" id="SSF56801">
    <property type="entry name" value="Acetyl-CoA synthetase-like"/>
    <property type="match status" value="1"/>
</dbReference>
<dbReference type="SUPFAM" id="SSF47336">
    <property type="entry name" value="ACP-like"/>
    <property type="match status" value="1"/>
</dbReference>
<dbReference type="Gene3D" id="3.40.50.980">
    <property type="match status" value="2"/>
</dbReference>
<evidence type="ECO:0000259" key="3">
    <source>
        <dbReference type="PROSITE" id="PS50075"/>
    </source>
</evidence>
<dbReference type="Pfam" id="PF00975">
    <property type="entry name" value="Thioesterase"/>
    <property type="match status" value="1"/>
</dbReference>
<keyword evidence="1" id="KW-0596">Phosphopantetheine</keyword>
<evidence type="ECO:0000256" key="2">
    <source>
        <dbReference type="ARBA" id="ARBA00022553"/>
    </source>
</evidence>
<dbReference type="InterPro" id="IPR036736">
    <property type="entry name" value="ACP-like_sf"/>
</dbReference>
<dbReference type="NCBIfam" id="TIGR01733">
    <property type="entry name" value="AA-adenyl-dom"/>
    <property type="match status" value="1"/>
</dbReference>
<dbReference type="EMBL" id="BAABCV010000003">
    <property type="protein sequence ID" value="GAA4089441.1"/>
    <property type="molecule type" value="Genomic_DNA"/>
</dbReference>
<proteinExistence type="predicted"/>
<protein>
    <recommendedName>
        <fullName evidence="3">Carrier domain-containing protein</fullName>
    </recommendedName>
</protein>
<dbReference type="PROSITE" id="PS00012">
    <property type="entry name" value="PHOSPHOPANTETHEINE"/>
    <property type="match status" value="1"/>
</dbReference>
<dbReference type="Gene3D" id="3.30.300.30">
    <property type="match status" value="1"/>
</dbReference>
<dbReference type="Pfam" id="PF00550">
    <property type="entry name" value="PP-binding"/>
    <property type="match status" value="1"/>
</dbReference>
<dbReference type="Gene3D" id="2.30.38.10">
    <property type="entry name" value="Luciferase, Domain 3"/>
    <property type="match status" value="1"/>
</dbReference>
<keyword evidence="2" id="KW-0597">Phosphoprotein</keyword>
<comment type="caution">
    <text evidence="4">The sequence shown here is derived from an EMBL/GenBank/DDBJ whole genome shotgun (WGS) entry which is preliminary data.</text>
</comment>
<dbReference type="Proteomes" id="UP001500841">
    <property type="component" value="Unassembled WGS sequence"/>
</dbReference>
<dbReference type="Pfam" id="PF00501">
    <property type="entry name" value="AMP-binding"/>
    <property type="match status" value="1"/>
</dbReference>
<dbReference type="InterPro" id="IPR025110">
    <property type="entry name" value="AMP-bd_C"/>
</dbReference>
<evidence type="ECO:0000313" key="4">
    <source>
        <dbReference type="EMBL" id="GAA4089441.1"/>
    </source>
</evidence>
<dbReference type="CDD" id="cd05930">
    <property type="entry name" value="A_NRPS"/>
    <property type="match status" value="1"/>
</dbReference>
<dbReference type="Pfam" id="PF13193">
    <property type="entry name" value="AMP-binding_C"/>
    <property type="match status" value="1"/>
</dbReference>
<dbReference type="InterPro" id="IPR029058">
    <property type="entry name" value="AB_hydrolase_fold"/>
</dbReference>
<sequence length="897" mass="101148">MNDFNNTIVPYPKEKTIFGLFEEQVAKNPSAIAIEKGPDKITYNDLNKLANRLANLLVAKGVLPEDNVGLLVTRDFDMIIGMLAIMKAGGAYVPIDPEYPVDRQLYIFNQSKLKLVISNNDNQLKASIGNEQFLKINFSNPVELNDSNPLLNISSTQLAYTIYTSGSTGKPKGVMIEHHSVVNLILWVNNKFNVGPADRLLFVTSMCFDLSVYDIFGMLAAGGTIIIAENKQIRDVRLLQNMLLDHQVTFWDSVPTTLDYLVLNLEQERPEYKYDGLKTIFLSGDWIPVDLQARTKKFFPQAQFVSLGGATEGTVWSNYYIVDHVKPEWRSIPYGRPIYNNFFYILDEQLQPVPVGEAGDLYIGGVGVARGYANDAEKTNAAFMPDPFNTELGGMMYRTGDTGRMMPDFNMEFLGRKDSQVKINGFRVELGEIESVLNKSELVRSCVVLAKKGPDGNKRLIGYVVPKATLEKEAMMAYLKTKLPDYMVPATWIELDKMPLNSNGKIDRNALPDFSDALLQKKQHLQPNTATEKIVASVWQECMGLTDISIDDNFFALGGHSLMAVQILSKLEKKLGKSFQLAILFKYPNIQSLANFIDNDKKETTYTCLVPIKPTGNKAPLYIIHGEGLNVLNFSSLAAAMDKDRPIYGLQAVGLNGVDEPLDSLPEIAKFYLSEIIRHNPTGPYLLAGYSFGGYVALEIRKQMAAMGKEVEKLIMFDTDAEKSEYKDWYYILPKKVKRNVPILLSFLKSSILHPIANFRNQDKNPLPAFLSKYFLKRETKNFYQLIKKIKDKHLYAFRNYKMEPFNGKVYLFKANICVHYVYDTEFLGWKKYALGGVELYDVPGDHLTMIRPPHVEVFASILSASLDKEEKNPEAKEILHTISANADAMEQIKVSL</sequence>
<dbReference type="RefSeq" id="WP_345101208.1">
    <property type="nucleotide sequence ID" value="NZ_BAABCV010000003.1"/>
</dbReference>
<gene>
    <name evidence="4" type="ORF">GCM10022392_08440</name>
</gene>
<dbReference type="Gene3D" id="3.40.50.1820">
    <property type="entry name" value="alpha/beta hydrolase"/>
    <property type="match status" value="1"/>
</dbReference>
<dbReference type="InterPro" id="IPR000873">
    <property type="entry name" value="AMP-dep_synth/lig_dom"/>
</dbReference>
<dbReference type="PANTHER" id="PTHR45527:SF1">
    <property type="entry name" value="FATTY ACID SYNTHASE"/>
    <property type="match status" value="1"/>
</dbReference>
<dbReference type="InterPro" id="IPR001031">
    <property type="entry name" value="Thioesterase"/>
</dbReference>
<evidence type="ECO:0000256" key="1">
    <source>
        <dbReference type="ARBA" id="ARBA00022450"/>
    </source>
</evidence>
<dbReference type="PROSITE" id="PS50075">
    <property type="entry name" value="CARRIER"/>
    <property type="match status" value="1"/>
</dbReference>
<reference evidence="5" key="1">
    <citation type="journal article" date="2019" name="Int. J. Syst. Evol. Microbiol.">
        <title>The Global Catalogue of Microorganisms (GCM) 10K type strain sequencing project: providing services to taxonomists for standard genome sequencing and annotation.</title>
        <authorList>
            <consortium name="The Broad Institute Genomics Platform"/>
            <consortium name="The Broad Institute Genome Sequencing Center for Infectious Disease"/>
            <person name="Wu L."/>
            <person name="Ma J."/>
        </authorList>
    </citation>
    <scope>NUCLEOTIDE SEQUENCE [LARGE SCALE GENOMIC DNA]</scope>
    <source>
        <strain evidence="5">JCM 17085</strain>
    </source>
</reference>
<dbReference type="InterPro" id="IPR006162">
    <property type="entry name" value="Ppantetheine_attach_site"/>
</dbReference>
<dbReference type="SMART" id="SM00823">
    <property type="entry name" value="PKS_PP"/>
    <property type="match status" value="1"/>
</dbReference>
<dbReference type="InterPro" id="IPR045851">
    <property type="entry name" value="AMP-bd_C_sf"/>
</dbReference>
<dbReference type="InterPro" id="IPR009081">
    <property type="entry name" value="PP-bd_ACP"/>
</dbReference>
<organism evidence="4 5">
    <name type="scientific">Mucilaginibacter panaciglaebae</name>
    <dbReference type="NCBI Taxonomy" id="502331"/>
    <lineage>
        <taxon>Bacteria</taxon>
        <taxon>Pseudomonadati</taxon>
        <taxon>Bacteroidota</taxon>
        <taxon>Sphingobacteriia</taxon>
        <taxon>Sphingobacteriales</taxon>
        <taxon>Sphingobacteriaceae</taxon>
        <taxon>Mucilaginibacter</taxon>
    </lineage>
</organism>
<feature type="domain" description="Carrier" evidence="3">
    <location>
        <begin position="526"/>
        <end position="601"/>
    </location>
</feature>
<name>A0ABP7WHW2_9SPHI</name>
<dbReference type="InterPro" id="IPR010071">
    <property type="entry name" value="AA_adenyl_dom"/>
</dbReference>
<dbReference type="SUPFAM" id="SSF53474">
    <property type="entry name" value="alpha/beta-Hydrolases"/>
    <property type="match status" value="1"/>
</dbReference>